<evidence type="ECO:0000256" key="5">
    <source>
        <dbReference type="ARBA" id="ARBA00022723"/>
    </source>
</evidence>
<dbReference type="Proteomes" id="UP000777303">
    <property type="component" value="Unassembled WGS sequence"/>
</dbReference>
<evidence type="ECO:0000256" key="11">
    <source>
        <dbReference type="HAMAP-Rule" id="MF_01469"/>
    </source>
</evidence>
<proteinExistence type="inferred from homology"/>
<keyword evidence="6 11" id="KW-0699">rRNA-binding</keyword>
<dbReference type="GO" id="GO:0005737">
    <property type="term" value="C:cytoplasm"/>
    <property type="evidence" value="ECO:0007669"/>
    <property type="project" value="UniProtKB-SubCell"/>
</dbReference>
<keyword evidence="9" id="KW-0460">Magnesium</keyword>
<dbReference type="SMART" id="SM00493">
    <property type="entry name" value="TOPRIM"/>
    <property type="match status" value="1"/>
</dbReference>
<keyword evidence="3 11" id="KW-0698">rRNA processing</keyword>
<dbReference type="Pfam" id="PF01751">
    <property type="entry name" value="Toprim"/>
    <property type="match status" value="1"/>
</dbReference>
<evidence type="ECO:0000259" key="13">
    <source>
        <dbReference type="PROSITE" id="PS50880"/>
    </source>
</evidence>
<evidence type="ECO:0000256" key="10">
    <source>
        <dbReference type="ARBA" id="ARBA00022884"/>
    </source>
</evidence>
<keyword evidence="7 11" id="KW-0255">Endonuclease</keyword>
<reference evidence="14" key="2">
    <citation type="submission" date="2021-04" db="EMBL/GenBank/DDBJ databases">
        <authorList>
            <person name="Gilroy R."/>
        </authorList>
    </citation>
    <scope>NUCLEOTIDE SEQUENCE</scope>
    <source>
        <strain evidence="14">F6-6636</strain>
    </source>
</reference>
<evidence type="ECO:0000256" key="7">
    <source>
        <dbReference type="ARBA" id="ARBA00022759"/>
    </source>
</evidence>
<evidence type="ECO:0000313" key="15">
    <source>
        <dbReference type="Proteomes" id="UP000777303"/>
    </source>
</evidence>
<dbReference type="AlphaFoldDB" id="A0A948TJJ0"/>
<keyword evidence="10 11" id="KW-0694">RNA-binding</keyword>
<keyword evidence="8 11" id="KW-0378">Hydrolase</keyword>
<dbReference type="GO" id="GO:0019843">
    <property type="term" value="F:rRNA binding"/>
    <property type="evidence" value="ECO:0007669"/>
    <property type="project" value="UniProtKB-KW"/>
</dbReference>
<dbReference type="Gene3D" id="3.40.1360.10">
    <property type="match status" value="1"/>
</dbReference>
<feature type="domain" description="Toprim" evidence="13">
    <location>
        <begin position="4"/>
        <end position="89"/>
    </location>
</feature>
<comment type="subcellular location">
    <subcellularLocation>
        <location evidence="11">Cytoplasm</location>
    </subcellularLocation>
</comment>
<dbReference type="GO" id="GO:0043822">
    <property type="term" value="F:ribonuclease M5 activity"/>
    <property type="evidence" value="ECO:0007669"/>
    <property type="project" value="UniProtKB-UniRule"/>
</dbReference>
<keyword evidence="2 11" id="KW-0690">Ribosome biogenesis</keyword>
<evidence type="ECO:0000256" key="12">
    <source>
        <dbReference type="NCBIfam" id="TIGR00334"/>
    </source>
</evidence>
<dbReference type="GO" id="GO:0006364">
    <property type="term" value="P:rRNA processing"/>
    <property type="evidence" value="ECO:0007669"/>
    <property type="project" value="UniProtKB-UniRule"/>
</dbReference>
<name>A0A948TJJ0_9LACO</name>
<evidence type="ECO:0000256" key="6">
    <source>
        <dbReference type="ARBA" id="ARBA00022730"/>
    </source>
</evidence>
<gene>
    <name evidence="11 14" type="primary">rnmV</name>
    <name evidence="14" type="ORF">H9901_02570</name>
</gene>
<organism evidence="14 15">
    <name type="scientific">Candidatus Paralactobacillus gallistercoris</name>
    <dbReference type="NCBI Taxonomy" id="2838724"/>
    <lineage>
        <taxon>Bacteria</taxon>
        <taxon>Bacillati</taxon>
        <taxon>Bacillota</taxon>
        <taxon>Bacilli</taxon>
        <taxon>Lactobacillales</taxon>
        <taxon>Lactobacillaceae</taxon>
        <taxon>Lactobacillus</taxon>
    </lineage>
</organism>
<dbReference type="EMBL" id="JAHLFS010000032">
    <property type="protein sequence ID" value="MBU3851562.1"/>
    <property type="molecule type" value="Genomic_DNA"/>
</dbReference>
<dbReference type="SUPFAM" id="SSF110455">
    <property type="entry name" value="Toprim domain"/>
    <property type="match status" value="1"/>
</dbReference>
<dbReference type="PROSITE" id="PS50880">
    <property type="entry name" value="TOPRIM"/>
    <property type="match status" value="1"/>
</dbReference>
<keyword evidence="5" id="KW-0479">Metal-binding</keyword>
<evidence type="ECO:0000256" key="9">
    <source>
        <dbReference type="ARBA" id="ARBA00022842"/>
    </source>
</evidence>
<dbReference type="HAMAP" id="MF_01469">
    <property type="entry name" value="RNase_M5"/>
    <property type="match status" value="1"/>
</dbReference>
<dbReference type="NCBIfam" id="TIGR00334">
    <property type="entry name" value="5S_RNA_mat_M5"/>
    <property type="match status" value="1"/>
</dbReference>
<accession>A0A948TJJ0</accession>
<dbReference type="InterPro" id="IPR004466">
    <property type="entry name" value="RNase_M5"/>
</dbReference>
<comment type="catalytic activity">
    <reaction evidence="11">
        <text>Endonucleolytic cleavage of RNA, removing 21 and 42 nucleotides, respectively, from the 5'- and 3'-termini of a 5S-rRNA precursor.</text>
        <dbReference type="EC" id="3.1.26.8"/>
    </reaction>
</comment>
<sequence>MKIKEVIVVEGRDDTARLREALGPDIDTIETNGSAINQKTLAQIKLAQARRGVIVLTDPDFSGKRIRNIITQHVPGVKHAFLTRQEALPHKQGSLGVEHADPATLRRVLQHVYTPLLTDDKPVISRDLLMAKGLIVGPQARARREKLGDLLHIGYANGKQLLRRLHQFAITPAALQAAVEKIDSEEK</sequence>
<keyword evidence="4 11" id="KW-0540">Nuclease</keyword>
<keyword evidence="1 11" id="KW-0963">Cytoplasm</keyword>
<dbReference type="InterPro" id="IPR034141">
    <property type="entry name" value="TOPRIM_RNase_M5-like"/>
</dbReference>
<evidence type="ECO:0000256" key="8">
    <source>
        <dbReference type="ARBA" id="ARBA00022801"/>
    </source>
</evidence>
<dbReference type="PANTHER" id="PTHR39156:SF1">
    <property type="entry name" value="RIBONUCLEASE M5"/>
    <property type="match status" value="1"/>
</dbReference>
<evidence type="ECO:0000256" key="2">
    <source>
        <dbReference type="ARBA" id="ARBA00022517"/>
    </source>
</evidence>
<reference evidence="14" key="1">
    <citation type="journal article" date="2021" name="PeerJ">
        <title>Extensive microbial diversity within the chicken gut microbiome revealed by metagenomics and culture.</title>
        <authorList>
            <person name="Gilroy R."/>
            <person name="Ravi A."/>
            <person name="Getino M."/>
            <person name="Pursley I."/>
            <person name="Horton D.L."/>
            <person name="Alikhan N.F."/>
            <person name="Baker D."/>
            <person name="Gharbi K."/>
            <person name="Hall N."/>
            <person name="Watson M."/>
            <person name="Adriaenssens E.M."/>
            <person name="Foster-Nyarko E."/>
            <person name="Jarju S."/>
            <person name="Secka A."/>
            <person name="Antonio M."/>
            <person name="Oren A."/>
            <person name="Chaudhuri R.R."/>
            <person name="La Ragione R."/>
            <person name="Hildebrand F."/>
            <person name="Pallen M.J."/>
        </authorList>
    </citation>
    <scope>NUCLEOTIDE SEQUENCE</scope>
    <source>
        <strain evidence="14">F6-6636</strain>
    </source>
</reference>
<dbReference type="Pfam" id="PF13331">
    <property type="entry name" value="DUF4093"/>
    <property type="match status" value="1"/>
</dbReference>
<evidence type="ECO:0000313" key="14">
    <source>
        <dbReference type="EMBL" id="MBU3851562.1"/>
    </source>
</evidence>
<dbReference type="EC" id="3.1.26.8" evidence="11 12"/>
<evidence type="ECO:0000256" key="4">
    <source>
        <dbReference type="ARBA" id="ARBA00022722"/>
    </source>
</evidence>
<dbReference type="GO" id="GO:0046872">
    <property type="term" value="F:metal ion binding"/>
    <property type="evidence" value="ECO:0007669"/>
    <property type="project" value="UniProtKB-KW"/>
</dbReference>
<dbReference type="InterPro" id="IPR006171">
    <property type="entry name" value="TOPRIM_dom"/>
</dbReference>
<comment type="caution">
    <text evidence="14">The sequence shown here is derived from an EMBL/GenBank/DDBJ whole genome shotgun (WGS) entry which is preliminary data.</text>
</comment>
<comment type="similarity">
    <text evidence="11">Belongs to the ribonuclease M5 family.</text>
</comment>
<protein>
    <recommendedName>
        <fullName evidence="11 12">Ribonuclease M5</fullName>
        <ecNumber evidence="11 12">3.1.26.8</ecNumber>
    </recommendedName>
    <alternativeName>
        <fullName evidence="11">RNase M5</fullName>
    </alternativeName>
    <alternativeName>
        <fullName evidence="11">Ribosomal RNA terminal maturase M5</fullName>
    </alternativeName>
</protein>
<evidence type="ECO:0000256" key="3">
    <source>
        <dbReference type="ARBA" id="ARBA00022552"/>
    </source>
</evidence>
<dbReference type="FunFam" id="3.40.1360.10:FF:000006">
    <property type="entry name" value="Ribonuclease M5"/>
    <property type="match status" value="1"/>
</dbReference>
<dbReference type="InterPro" id="IPR025156">
    <property type="entry name" value="RNase_M5_C"/>
</dbReference>
<evidence type="ECO:0000256" key="1">
    <source>
        <dbReference type="ARBA" id="ARBA00022490"/>
    </source>
</evidence>
<dbReference type="PANTHER" id="PTHR39156">
    <property type="entry name" value="RIBONUCLEASE M5"/>
    <property type="match status" value="1"/>
</dbReference>
<dbReference type="CDD" id="cd01027">
    <property type="entry name" value="TOPRIM_RNase_M5_like"/>
    <property type="match status" value="1"/>
</dbReference>
<comment type="function">
    <text evidence="11">Required for correct processing of both the 5' and 3' ends of 5S rRNA precursor. Cleaves both sides of a double-stranded region yielding mature 5S rRNA in one step.</text>
</comment>